<keyword evidence="7" id="KW-0472">Membrane</keyword>
<dbReference type="GO" id="GO:0005524">
    <property type="term" value="F:ATP binding"/>
    <property type="evidence" value="ECO:0007669"/>
    <property type="project" value="UniProtKB-KW"/>
</dbReference>
<dbReference type="Pfam" id="PF00005">
    <property type="entry name" value="ABC_tran"/>
    <property type="match status" value="1"/>
</dbReference>
<dbReference type="Gene3D" id="3.40.50.300">
    <property type="entry name" value="P-loop containing nucleotide triphosphate hydrolases"/>
    <property type="match status" value="1"/>
</dbReference>
<evidence type="ECO:0000256" key="4">
    <source>
        <dbReference type="ARBA" id="ARBA00022741"/>
    </source>
</evidence>
<feature type="domain" description="ABC transporter" evidence="8">
    <location>
        <begin position="2"/>
        <end position="195"/>
    </location>
</feature>
<dbReference type="GO" id="GO:0042626">
    <property type="term" value="F:ATPase-coupled transmembrane transporter activity"/>
    <property type="evidence" value="ECO:0007669"/>
    <property type="project" value="TreeGrafter"/>
</dbReference>
<organism evidence="9 10">
    <name type="scientific">Deferribacter desulfuricans (strain DSM 14783 / JCM 11476 / NBRC 101012 / SSM1)</name>
    <dbReference type="NCBI Taxonomy" id="639282"/>
    <lineage>
        <taxon>Bacteria</taxon>
        <taxon>Pseudomonadati</taxon>
        <taxon>Deferribacterota</taxon>
        <taxon>Deferribacteres</taxon>
        <taxon>Deferribacterales</taxon>
        <taxon>Deferribacteraceae</taxon>
        <taxon>Deferribacter</taxon>
    </lineage>
</organism>
<dbReference type="KEGG" id="ddf:DEFDS_1742"/>
<dbReference type="Proteomes" id="UP000001520">
    <property type="component" value="Chromosome"/>
</dbReference>
<dbReference type="eggNOG" id="COG1122">
    <property type="taxonomic scope" value="Bacteria"/>
</dbReference>
<keyword evidence="3" id="KW-1003">Cell membrane</keyword>
<accession>D3P907</accession>
<keyword evidence="4" id="KW-0547">Nucleotide-binding</keyword>
<keyword evidence="2" id="KW-0813">Transport</keyword>
<dbReference type="InterPro" id="IPR050095">
    <property type="entry name" value="ECF_ABC_transporter_ATP-bd"/>
</dbReference>
<dbReference type="RefSeq" id="WP_013008443.1">
    <property type="nucleotide sequence ID" value="NC_013939.1"/>
</dbReference>
<dbReference type="InterPro" id="IPR027417">
    <property type="entry name" value="P-loop_NTPase"/>
</dbReference>
<reference evidence="9 10" key="1">
    <citation type="journal article" date="2010" name="DNA Res.">
        <title>Bacterial lifestyle in a deep-sea hydrothermal vent chimney revealed by the genome sequence of the thermophilic bacterium Deferribacter desulfuricans SSM1.</title>
        <authorList>
            <person name="Takaki Y."/>
            <person name="Shimamura S."/>
            <person name="Nakagawa S."/>
            <person name="Fukuhara Y."/>
            <person name="Horikawa H."/>
            <person name="Ankai A."/>
            <person name="Harada T."/>
            <person name="Hosoyama A."/>
            <person name="Oguchi A."/>
            <person name="Fukui S."/>
            <person name="Fujita N."/>
            <person name="Takami H."/>
            <person name="Takai K."/>
        </authorList>
    </citation>
    <scope>NUCLEOTIDE SEQUENCE [LARGE SCALE GENOMIC DNA]</scope>
    <source>
        <strain evidence="10">DSM 14783 / JCM 11476 / NBRC 101012 / SSM1</strain>
    </source>
</reference>
<keyword evidence="10" id="KW-1185">Reference proteome</keyword>
<comment type="subcellular location">
    <subcellularLocation>
        <location evidence="1">Cell membrane</location>
        <topology evidence="1">Peripheral membrane protein</topology>
    </subcellularLocation>
</comment>
<dbReference type="GO" id="GO:0043190">
    <property type="term" value="C:ATP-binding cassette (ABC) transporter complex"/>
    <property type="evidence" value="ECO:0007669"/>
    <property type="project" value="TreeGrafter"/>
</dbReference>
<evidence type="ECO:0000313" key="10">
    <source>
        <dbReference type="Proteomes" id="UP000001520"/>
    </source>
</evidence>
<keyword evidence="6" id="KW-1278">Translocase</keyword>
<protein>
    <submittedName>
        <fullName evidence="9">ABC transporter, ATP-binding protein</fullName>
    </submittedName>
</protein>
<dbReference type="SMART" id="SM00382">
    <property type="entry name" value="AAA"/>
    <property type="match status" value="1"/>
</dbReference>
<dbReference type="EMBL" id="AP011529">
    <property type="protein sequence ID" value="BAI81197.1"/>
    <property type="molecule type" value="Genomic_DNA"/>
</dbReference>
<dbReference type="PANTHER" id="PTHR43553">
    <property type="entry name" value="HEAVY METAL TRANSPORTER"/>
    <property type="match status" value="1"/>
</dbReference>
<keyword evidence="5 9" id="KW-0067">ATP-binding</keyword>
<dbReference type="SUPFAM" id="SSF52540">
    <property type="entry name" value="P-loop containing nucleoside triphosphate hydrolases"/>
    <property type="match status" value="1"/>
</dbReference>
<dbReference type="STRING" id="639282.DEFDS_1742"/>
<dbReference type="InterPro" id="IPR003439">
    <property type="entry name" value="ABC_transporter-like_ATP-bd"/>
</dbReference>
<evidence type="ECO:0000259" key="8">
    <source>
        <dbReference type="PROSITE" id="PS50893"/>
    </source>
</evidence>
<evidence type="ECO:0000256" key="7">
    <source>
        <dbReference type="ARBA" id="ARBA00023136"/>
    </source>
</evidence>
<evidence type="ECO:0000256" key="3">
    <source>
        <dbReference type="ARBA" id="ARBA00022475"/>
    </source>
</evidence>
<evidence type="ECO:0000256" key="5">
    <source>
        <dbReference type="ARBA" id="ARBA00022840"/>
    </source>
</evidence>
<dbReference type="AlphaFoldDB" id="D3P907"/>
<dbReference type="InterPro" id="IPR003593">
    <property type="entry name" value="AAA+_ATPase"/>
</dbReference>
<dbReference type="HOGENOM" id="CLU_000604_1_22_0"/>
<dbReference type="GO" id="GO:0016887">
    <property type="term" value="F:ATP hydrolysis activity"/>
    <property type="evidence" value="ECO:0007669"/>
    <property type="project" value="InterPro"/>
</dbReference>
<evidence type="ECO:0000256" key="2">
    <source>
        <dbReference type="ARBA" id="ARBA00022448"/>
    </source>
</evidence>
<proteinExistence type="predicted"/>
<evidence type="ECO:0000313" key="9">
    <source>
        <dbReference type="EMBL" id="BAI81197.1"/>
    </source>
</evidence>
<sequence>MIYIRNLVKSYGDKRILEIGELSFSKGNIFSIYGRNGSGKTTLLNILGGVDFDFSGELIIDFKKIGYVIQFIENIICKRTIFEEVLSIVKDNDLAEVIIDNLELNDVKSMNPLFLSSGQKRLLFLYSVFLVNDLILIDEPFINLDKKSKKLVVELFQTFKKKGKCIIYTTNRLNDTKIANYILEIENGRIKKRDY</sequence>
<evidence type="ECO:0000256" key="6">
    <source>
        <dbReference type="ARBA" id="ARBA00022967"/>
    </source>
</evidence>
<gene>
    <name evidence="9" type="ordered locus">DEFDS_1742</name>
</gene>
<name>D3P907_DEFDS</name>
<dbReference type="PROSITE" id="PS50893">
    <property type="entry name" value="ABC_TRANSPORTER_2"/>
    <property type="match status" value="1"/>
</dbReference>
<dbReference type="OrthoDB" id="9797982at2"/>
<dbReference type="PANTHER" id="PTHR43553:SF27">
    <property type="entry name" value="ENERGY-COUPLING FACTOR TRANSPORTER ATP-BINDING PROTEIN ECFA2"/>
    <property type="match status" value="1"/>
</dbReference>
<evidence type="ECO:0000256" key="1">
    <source>
        <dbReference type="ARBA" id="ARBA00004202"/>
    </source>
</evidence>